<dbReference type="RefSeq" id="XP_053022667.1">
    <property type="nucleotide sequence ID" value="XM_053171539.1"/>
</dbReference>
<organism evidence="2 3">
    <name type="scientific">Puccinia triticina</name>
    <dbReference type="NCBI Taxonomy" id="208348"/>
    <lineage>
        <taxon>Eukaryota</taxon>
        <taxon>Fungi</taxon>
        <taxon>Dikarya</taxon>
        <taxon>Basidiomycota</taxon>
        <taxon>Pucciniomycotina</taxon>
        <taxon>Pucciniomycetes</taxon>
        <taxon>Pucciniales</taxon>
        <taxon>Pucciniaceae</taxon>
        <taxon>Puccinia</taxon>
    </lineage>
</organism>
<evidence type="ECO:0000256" key="1">
    <source>
        <dbReference type="SAM" id="MobiDB-lite"/>
    </source>
</evidence>
<name>A0ABY7CRL4_9BASI</name>
<evidence type="ECO:0000313" key="3">
    <source>
        <dbReference type="Proteomes" id="UP001164743"/>
    </source>
</evidence>
<proteinExistence type="predicted"/>
<dbReference type="Proteomes" id="UP001164743">
    <property type="component" value="Chromosome 8A"/>
</dbReference>
<gene>
    <name evidence="2" type="ORF">PtA15_8A13</name>
</gene>
<feature type="region of interest" description="Disordered" evidence="1">
    <location>
        <begin position="49"/>
        <end position="79"/>
    </location>
</feature>
<evidence type="ECO:0000313" key="2">
    <source>
        <dbReference type="EMBL" id="WAQ87112.1"/>
    </source>
</evidence>
<accession>A0ABY7CRL4</accession>
<feature type="compositionally biased region" description="Acidic residues" evidence="1">
    <location>
        <begin position="24"/>
        <end position="34"/>
    </location>
</feature>
<feature type="region of interest" description="Disordered" evidence="1">
    <location>
        <begin position="1"/>
        <end position="37"/>
    </location>
</feature>
<sequence length="90" mass="9893">MANPEESIEEPARKKTAATKIVSVEEEEESDDLSDASIGIIHAGNTCKSGLKQHSKRTGKNVDVNLSQDSDDNNKQSLQTRLDLFHQSLL</sequence>
<dbReference type="GeneID" id="77812423"/>
<keyword evidence="3" id="KW-1185">Reference proteome</keyword>
<dbReference type="EMBL" id="CP110428">
    <property type="protein sequence ID" value="WAQ87112.1"/>
    <property type="molecule type" value="Genomic_DNA"/>
</dbReference>
<protein>
    <submittedName>
        <fullName evidence="2">Uncharacterized protein</fullName>
    </submittedName>
</protein>
<reference evidence="2" key="1">
    <citation type="submission" date="2022-10" db="EMBL/GenBank/DDBJ databases">
        <title>Puccinia triticina Genome sequencing and assembly.</title>
        <authorList>
            <person name="Li C."/>
        </authorList>
    </citation>
    <scope>NUCLEOTIDE SEQUENCE</scope>
    <source>
        <strain evidence="2">Pt15</strain>
    </source>
</reference>